<dbReference type="Proteomes" id="UP001597024">
    <property type="component" value="Unassembled WGS sequence"/>
</dbReference>
<organism evidence="2 3">
    <name type="scientific">Streptosporangium algeriense</name>
    <dbReference type="NCBI Taxonomy" id="1682748"/>
    <lineage>
        <taxon>Bacteria</taxon>
        <taxon>Bacillati</taxon>
        <taxon>Actinomycetota</taxon>
        <taxon>Actinomycetes</taxon>
        <taxon>Streptosporangiales</taxon>
        <taxon>Streptosporangiaceae</taxon>
        <taxon>Streptosporangium</taxon>
    </lineage>
</organism>
<name>A0ABW3DYW7_9ACTN</name>
<comment type="caution">
    <text evidence="2">The sequence shown here is derived from an EMBL/GenBank/DDBJ whole genome shotgun (WGS) entry which is preliminary data.</text>
</comment>
<feature type="transmembrane region" description="Helical" evidence="1">
    <location>
        <begin position="12"/>
        <end position="35"/>
    </location>
</feature>
<gene>
    <name evidence="2" type="ORF">ACFQ08_26690</name>
</gene>
<keyword evidence="2" id="KW-0418">Kinase</keyword>
<evidence type="ECO:0000313" key="3">
    <source>
        <dbReference type="Proteomes" id="UP001597024"/>
    </source>
</evidence>
<keyword evidence="1" id="KW-1133">Transmembrane helix</keyword>
<evidence type="ECO:0000313" key="2">
    <source>
        <dbReference type="EMBL" id="MFD0888144.1"/>
    </source>
</evidence>
<accession>A0ABW3DYW7</accession>
<dbReference type="GO" id="GO:0016301">
    <property type="term" value="F:kinase activity"/>
    <property type="evidence" value="ECO:0007669"/>
    <property type="project" value="UniProtKB-KW"/>
</dbReference>
<keyword evidence="3" id="KW-1185">Reference proteome</keyword>
<keyword evidence="1" id="KW-0812">Transmembrane</keyword>
<protein>
    <submittedName>
        <fullName evidence="2">Two-component sensor histidine kinase</fullName>
    </submittedName>
</protein>
<sequence length="118" mass="12833">MRGERRSLRSRLTLLVATAVAVAIAVCAAVCWFIVRSELIGQMERSLSAPKGPQGNEWIERNCAGAPPEHQPPFPRFQLLQAIDTDGARCVIGDTGVRLLPGDRAVARAPAGVQRFRD</sequence>
<keyword evidence="1" id="KW-0472">Membrane</keyword>
<keyword evidence="2" id="KW-0808">Transferase</keyword>
<dbReference type="EMBL" id="JBHTHX010001204">
    <property type="protein sequence ID" value="MFD0888144.1"/>
    <property type="molecule type" value="Genomic_DNA"/>
</dbReference>
<reference evidence="3" key="1">
    <citation type="journal article" date="2019" name="Int. J. Syst. Evol. Microbiol.">
        <title>The Global Catalogue of Microorganisms (GCM) 10K type strain sequencing project: providing services to taxonomists for standard genome sequencing and annotation.</title>
        <authorList>
            <consortium name="The Broad Institute Genomics Platform"/>
            <consortium name="The Broad Institute Genome Sequencing Center for Infectious Disease"/>
            <person name="Wu L."/>
            <person name="Ma J."/>
        </authorList>
    </citation>
    <scope>NUCLEOTIDE SEQUENCE [LARGE SCALE GENOMIC DNA]</scope>
    <source>
        <strain evidence="3">CCUG 62974</strain>
    </source>
</reference>
<feature type="non-terminal residue" evidence="2">
    <location>
        <position position="118"/>
    </location>
</feature>
<evidence type="ECO:0000256" key="1">
    <source>
        <dbReference type="SAM" id="Phobius"/>
    </source>
</evidence>
<proteinExistence type="predicted"/>